<feature type="region of interest" description="Disordered" evidence="11">
    <location>
        <begin position="201"/>
        <end position="252"/>
    </location>
</feature>
<evidence type="ECO:0000256" key="10">
    <source>
        <dbReference type="PIRSR" id="PIRSR601233-3"/>
    </source>
</evidence>
<organism evidence="12">
    <name type="scientific">Mycobacterium xenopi 4042</name>
    <dbReference type="NCBI Taxonomy" id="1299334"/>
    <lineage>
        <taxon>Bacteria</taxon>
        <taxon>Bacillati</taxon>
        <taxon>Actinomycetota</taxon>
        <taxon>Actinomycetes</taxon>
        <taxon>Mycobacteriales</taxon>
        <taxon>Mycobacteriaceae</taxon>
        <taxon>Mycobacterium</taxon>
    </lineage>
</organism>
<protein>
    <recommendedName>
        <fullName evidence="1">3'-phosphate/5'-hydroxy nucleic acid ligase</fullName>
        <ecNumber evidence="1">6.5.1.8</ecNumber>
    </recommendedName>
</protein>
<keyword evidence="5" id="KW-0692">RNA repair</keyword>
<accession>X8DZN5</accession>
<dbReference type="AlphaFoldDB" id="X8DZN5"/>
<sequence>MMIHCGSRGLGHQICTDEVHAMDHAMQRHGVRVPDRQLACVPVDSGEGRRYLGAMYAAANYARANRQILGRAASEVFLSVTGTGLELVYDISHNLARIERHDVAGDLVDLCVHRKGATRALPPGHPELPTDLADVGQPVLIPGSMGTSSYVLAGSLVAVRFTPPATVPVDSSAATKQPARYPRRCCATSWSGSRGFWSGRVAAGSGGRSSRGLQGRLRGRRRRRTSRPVSHGGPTRTAGRGEGLTAADRGHRTLPHPADIVVEAWGQAAKYAWPRRSWGLRAVSSTSLERHRCAPSRPKCLLPPTMIAWWRRSTS</sequence>
<evidence type="ECO:0000313" key="12">
    <source>
        <dbReference type="EMBL" id="EUA73153.1"/>
    </source>
</evidence>
<feature type="binding site" evidence="9">
    <location>
        <begin position="142"/>
        <end position="145"/>
    </location>
    <ligand>
        <name>GMP</name>
        <dbReference type="ChEBI" id="CHEBI:58115"/>
    </ligand>
</feature>
<dbReference type="PANTHER" id="PTHR11118:SF1">
    <property type="entry name" value="RNA-SPLICING LIGASE RTCB HOMOLOG"/>
    <property type="match status" value="1"/>
</dbReference>
<dbReference type="GO" id="GO:0046872">
    <property type="term" value="F:metal ion binding"/>
    <property type="evidence" value="ECO:0007669"/>
    <property type="project" value="UniProtKB-KW"/>
</dbReference>
<evidence type="ECO:0000256" key="5">
    <source>
        <dbReference type="ARBA" id="ARBA00022800"/>
    </source>
</evidence>
<proteinExistence type="predicted"/>
<dbReference type="GO" id="GO:0003972">
    <property type="term" value="F:RNA ligase (ATP) activity"/>
    <property type="evidence" value="ECO:0007669"/>
    <property type="project" value="TreeGrafter"/>
</dbReference>
<keyword evidence="4 9" id="KW-0547">Nucleotide-binding</keyword>
<keyword evidence="6 9" id="KW-0342">GTP-binding</keyword>
<dbReference type="PANTHER" id="PTHR11118">
    <property type="entry name" value="RNA-SPLICING LIGASE RTCB HOMOLOG"/>
    <property type="match status" value="1"/>
</dbReference>
<evidence type="ECO:0000256" key="6">
    <source>
        <dbReference type="ARBA" id="ARBA00023134"/>
    </source>
</evidence>
<dbReference type="SUPFAM" id="SSF103365">
    <property type="entry name" value="Hypothetical protein PH1602"/>
    <property type="match status" value="1"/>
</dbReference>
<dbReference type="EMBL" id="JAOB01000011">
    <property type="protein sequence ID" value="EUA73153.1"/>
    <property type="molecule type" value="Genomic_DNA"/>
</dbReference>
<dbReference type="InterPro" id="IPR036025">
    <property type="entry name" value="RtcB-like_sf"/>
</dbReference>
<feature type="binding site" evidence="10">
    <location>
        <position position="4"/>
    </location>
    <ligand>
        <name>Mn(2+)</name>
        <dbReference type="ChEBI" id="CHEBI:29035"/>
        <label>2</label>
    </ligand>
</feature>
<evidence type="ECO:0000256" key="3">
    <source>
        <dbReference type="ARBA" id="ARBA00022723"/>
    </source>
</evidence>
<dbReference type="GO" id="GO:0170057">
    <property type="term" value="F:RNA ligase (GTP) activity"/>
    <property type="evidence" value="ECO:0007669"/>
    <property type="project" value="UniProtKB-EC"/>
</dbReference>
<evidence type="ECO:0000256" key="1">
    <source>
        <dbReference type="ARBA" id="ARBA00012726"/>
    </source>
</evidence>
<dbReference type="InterPro" id="IPR001233">
    <property type="entry name" value="RtcB"/>
</dbReference>
<evidence type="ECO:0000256" key="7">
    <source>
        <dbReference type="ARBA" id="ARBA00023211"/>
    </source>
</evidence>
<evidence type="ECO:0000256" key="11">
    <source>
        <dbReference type="SAM" id="MobiDB-lite"/>
    </source>
</evidence>
<keyword evidence="7 10" id="KW-0464">Manganese</keyword>
<feature type="binding site" evidence="10">
    <location>
        <position position="93"/>
    </location>
    <ligand>
        <name>Mn(2+)</name>
        <dbReference type="ChEBI" id="CHEBI:29035"/>
        <label>2</label>
    </ligand>
</feature>
<keyword evidence="3 10" id="KW-0479">Metal-binding</keyword>
<keyword evidence="2" id="KW-0436">Ligase</keyword>
<dbReference type="GO" id="GO:0005525">
    <property type="term" value="F:GTP binding"/>
    <property type="evidence" value="ECO:0007669"/>
    <property type="project" value="UniProtKB-KW"/>
</dbReference>
<dbReference type="GO" id="GO:0042245">
    <property type="term" value="P:RNA repair"/>
    <property type="evidence" value="ECO:0007669"/>
    <property type="project" value="UniProtKB-KW"/>
</dbReference>
<evidence type="ECO:0000256" key="8">
    <source>
        <dbReference type="ARBA" id="ARBA00047746"/>
    </source>
</evidence>
<feature type="binding site" evidence="9">
    <location>
        <position position="149"/>
    </location>
    <ligand>
        <name>GMP</name>
        <dbReference type="ChEBI" id="CHEBI:58115"/>
    </ligand>
</feature>
<reference evidence="12" key="1">
    <citation type="submission" date="2014-01" db="EMBL/GenBank/DDBJ databases">
        <authorList>
            <person name="Brown-Elliot B."/>
            <person name="Wallace R."/>
            <person name="Lenaerts A."/>
            <person name="Ordway D."/>
            <person name="DeGroote M.A."/>
            <person name="Parker T."/>
            <person name="Sizemore C."/>
            <person name="Tallon L.J."/>
            <person name="Sadzewicz L.K."/>
            <person name="Sengamalay N."/>
            <person name="Fraser C.M."/>
            <person name="Hine E."/>
            <person name="Shefchek K.A."/>
            <person name="Das S.P."/>
            <person name="Tettelin H."/>
        </authorList>
    </citation>
    <scope>NUCLEOTIDE SEQUENCE [LARGE SCALE GENOMIC DNA]</scope>
    <source>
        <strain evidence="12">4042</strain>
    </source>
</reference>
<dbReference type="GO" id="GO:0006396">
    <property type="term" value="P:RNA processing"/>
    <property type="evidence" value="ECO:0007669"/>
    <property type="project" value="InterPro"/>
</dbReference>
<gene>
    <name evidence="12" type="ORF">I553_9309</name>
</gene>
<dbReference type="EC" id="6.5.1.8" evidence="1"/>
<evidence type="ECO:0000256" key="9">
    <source>
        <dbReference type="PIRSR" id="PIRSR601233-2"/>
    </source>
</evidence>
<dbReference type="Pfam" id="PF01139">
    <property type="entry name" value="RtcB"/>
    <property type="match status" value="1"/>
</dbReference>
<feature type="compositionally biased region" description="Basic residues" evidence="11">
    <location>
        <begin position="217"/>
        <end position="226"/>
    </location>
</feature>
<feature type="binding site" evidence="9">
    <location>
        <begin position="93"/>
        <end position="94"/>
    </location>
    <ligand>
        <name>GMP</name>
        <dbReference type="ChEBI" id="CHEBI:58115"/>
    </ligand>
</feature>
<comment type="caution">
    <text evidence="12">The sequence shown here is derived from an EMBL/GenBank/DDBJ whole genome shotgun (WGS) entry which is preliminary data.</text>
</comment>
<evidence type="ECO:0000256" key="2">
    <source>
        <dbReference type="ARBA" id="ARBA00022598"/>
    </source>
</evidence>
<evidence type="ECO:0000256" key="4">
    <source>
        <dbReference type="ARBA" id="ARBA00022741"/>
    </source>
</evidence>
<dbReference type="PATRIC" id="fig|1299334.3.peg.824"/>
<comment type="catalytic activity">
    <reaction evidence="8">
        <text>a 3'-end 3'-phospho-ribonucleotide-RNA + a 5'-end dephospho-ribonucleoside-RNA + GTP = a ribonucleotidyl-ribonucleotide-RNA + GMP + diphosphate</text>
        <dbReference type="Rhea" id="RHEA:68076"/>
        <dbReference type="Rhea" id="RHEA-COMP:10463"/>
        <dbReference type="Rhea" id="RHEA-COMP:13936"/>
        <dbReference type="Rhea" id="RHEA-COMP:17355"/>
        <dbReference type="ChEBI" id="CHEBI:33019"/>
        <dbReference type="ChEBI" id="CHEBI:37565"/>
        <dbReference type="ChEBI" id="CHEBI:58115"/>
        <dbReference type="ChEBI" id="CHEBI:83062"/>
        <dbReference type="ChEBI" id="CHEBI:138284"/>
        <dbReference type="ChEBI" id="CHEBI:173118"/>
        <dbReference type="EC" id="6.5.1.8"/>
    </reaction>
</comment>
<dbReference type="Gene3D" id="3.90.1860.10">
    <property type="entry name" value="tRNA-splicing ligase RtcB"/>
    <property type="match status" value="1"/>
</dbReference>
<name>X8DZN5_MYCXE</name>
<comment type="cofactor">
    <cofactor evidence="10">
        <name>Mn(2+)</name>
        <dbReference type="ChEBI" id="CHEBI:29035"/>
    </cofactor>
    <text evidence="10">Binds 2 manganese ions per subunit.</text>
</comment>